<evidence type="ECO:0000313" key="9">
    <source>
        <dbReference type="Proteomes" id="UP000218890"/>
    </source>
</evidence>
<accession>A0A0X8X7Y9</accession>
<dbReference type="InterPro" id="IPR001478">
    <property type="entry name" value="PDZ"/>
</dbReference>
<dbReference type="PROSITE" id="PS50106">
    <property type="entry name" value="PDZ"/>
    <property type="match status" value="1"/>
</dbReference>
<evidence type="ECO:0000256" key="1">
    <source>
        <dbReference type="ARBA" id="ARBA00009179"/>
    </source>
</evidence>
<dbReference type="FunFam" id="2.30.42.10:FF:000063">
    <property type="entry name" value="Peptidase, S41 family"/>
    <property type="match status" value="1"/>
</dbReference>
<protein>
    <submittedName>
        <fullName evidence="8">Carboxyl-terminal protease</fullName>
    </submittedName>
</protein>
<dbReference type="Pfam" id="PF22694">
    <property type="entry name" value="CtpB_N-like"/>
    <property type="match status" value="1"/>
</dbReference>
<evidence type="ECO:0000256" key="2">
    <source>
        <dbReference type="ARBA" id="ARBA00022670"/>
    </source>
</evidence>
<dbReference type="OrthoDB" id="9812068at2"/>
<keyword evidence="9" id="KW-1185">Reference proteome</keyword>
<dbReference type="GO" id="GO:0030288">
    <property type="term" value="C:outer membrane-bounded periplasmic space"/>
    <property type="evidence" value="ECO:0007669"/>
    <property type="project" value="TreeGrafter"/>
</dbReference>
<dbReference type="SUPFAM" id="SSF50156">
    <property type="entry name" value="PDZ domain-like"/>
    <property type="match status" value="1"/>
</dbReference>
<dbReference type="CDD" id="cd06782">
    <property type="entry name" value="cpPDZ_CPP-like"/>
    <property type="match status" value="1"/>
</dbReference>
<dbReference type="RefSeq" id="WP_096406868.1">
    <property type="nucleotide sequence ID" value="NZ_AP017372.2"/>
</dbReference>
<keyword evidence="3 5" id="KW-0378">Hydrolase</keyword>
<feature type="domain" description="PDZ" evidence="7">
    <location>
        <begin position="98"/>
        <end position="166"/>
    </location>
</feature>
<dbReference type="InterPro" id="IPR036034">
    <property type="entry name" value="PDZ_sf"/>
</dbReference>
<dbReference type="GO" id="GO:0008236">
    <property type="term" value="F:serine-type peptidase activity"/>
    <property type="evidence" value="ECO:0007669"/>
    <property type="project" value="UniProtKB-KW"/>
</dbReference>
<dbReference type="SUPFAM" id="SSF52096">
    <property type="entry name" value="ClpP/crotonase"/>
    <property type="match status" value="1"/>
</dbReference>
<dbReference type="EMBL" id="AP017372">
    <property type="protein sequence ID" value="BAU56687.1"/>
    <property type="molecule type" value="Genomic_DNA"/>
</dbReference>
<evidence type="ECO:0000256" key="5">
    <source>
        <dbReference type="RuleBase" id="RU004404"/>
    </source>
</evidence>
<dbReference type="InterPro" id="IPR005151">
    <property type="entry name" value="Tail-specific_protease"/>
</dbReference>
<evidence type="ECO:0000256" key="6">
    <source>
        <dbReference type="SAM" id="MobiDB-lite"/>
    </source>
</evidence>
<dbReference type="NCBIfam" id="TIGR00225">
    <property type="entry name" value="prc"/>
    <property type="match status" value="1"/>
</dbReference>
<dbReference type="InterPro" id="IPR029045">
    <property type="entry name" value="ClpP/crotonase-like_dom_sf"/>
</dbReference>
<organism evidence="8 9">
    <name type="scientific">Halorhodospira halochloris</name>
    <name type="common">Ectothiorhodospira halochloris</name>
    <dbReference type="NCBI Taxonomy" id="1052"/>
    <lineage>
        <taxon>Bacteria</taxon>
        <taxon>Pseudomonadati</taxon>
        <taxon>Pseudomonadota</taxon>
        <taxon>Gammaproteobacteria</taxon>
        <taxon>Chromatiales</taxon>
        <taxon>Ectothiorhodospiraceae</taxon>
        <taxon>Halorhodospira</taxon>
    </lineage>
</organism>
<gene>
    <name evidence="8" type="ORF">HH1059_00180</name>
</gene>
<dbReference type="AlphaFoldDB" id="A0A0X8X7Y9"/>
<dbReference type="CDD" id="cd07560">
    <property type="entry name" value="Peptidase_S41_CPP"/>
    <property type="match status" value="1"/>
</dbReference>
<dbReference type="SMART" id="SM00245">
    <property type="entry name" value="TSPc"/>
    <property type="match status" value="1"/>
</dbReference>
<dbReference type="KEGG" id="hhk:HH1059_00180"/>
<dbReference type="InterPro" id="IPR004447">
    <property type="entry name" value="Peptidase_S41A"/>
</dbReference>
<dbReference type="Gene3D" id="3.30.750.44">
    <property type="match status" value="1"/>
</dbReference>
<comment type="similarity">
    <text evidence="1 5">Belongs to the peptidase S41A family.</text>
</comment>
<evidence type="ECO:0000256" key="3">
    <source>
        <dbReference type="ARBA" id="ARBA00022801"/>
    </source>
</evidence>
<dbReference type="GO" id="GO:0007165">
    <property type="term" value="P:signal transduction"/>
    <property type="evidence" value="ECO:0007669"/>
    <property type="project" value="TreeGrafter"/>
</dbReference>
<evidence type="ECO:0000313" key="8">
    <source>
        <dbReference type="EMBL" id="BAU56687.1"/>
    </source>
</evidence>
<name>A0A0X8X7Y9_HALHR</name>
<dbReference type="Gene3D" id="3.90.226.10">
    <property type="entry name" value="2-enoyl-CoA Hydratase, Chain A, domain 1"/>
    <property type="match status" value="1"/>
</dbReference>
<dbReference type="PANTHER" id="PTHR32060">
    <property type="entry name" value="TAIL-SPECIFIC PROTEASE"/>
    <property type="match status" value="1"/>
</dbReference>
<evidence type="ECO:0000259" key="7">
    <source>
        <dbReference type="PROSITE" id="PS50106"/>
    </source>
</evidence>
<dbReference type="SMART" id="SM00228">
    <property type="entry name" value="PDZ"/>
    <property type="match status" value="1"/>
</dbReference>
<dbReference type="Pfam" id="PF03572">
    <property type="entry name" value="Peptidase_S41"/>
    <property type="match status" value="1"/>
</dbReference>
<dbReference type="PANTHER" id="PTHR32060:SF30">
    <property type="entry name" value="CARBOXY-TERMINAL PROCESSING PROTEASE CTPA"/>
    <property type="match status" value="1"/>
</dbReference>
<keyword evidence="2 5" id="KW-0645">Protease</keyword>
<dbReference type="InterPro" id="IPR041489">
    <property type="entry name" value="PDZ_6"/>
</dbReference>
<dbReference type="Pfam" id="PF17820">
    <property type="entry name" value="PDZ_6"/>
    <property type="match status" value="1"/>
</dbReference>
<dbReference type="PROSITE" id="PS51257">
    <property type="entry name" value="PROKAR_LIPOPROTEIN"/>
    <property type="match status" value="1"/>
</dbReference>
<sequence length="456" mass="49735">MHKLRSSWLALIIATAFLSGCFSLNGLGTAQAEDNSQELFETSEKLPMAELELLTEVYGRIKRDYVDEIEDEKLFKAAIRGMLNELDAHTSYLDDEELEKLREGTRGEFGGIGLELSSDNGFVQVVAPIDETPASKAGLKTGDIITRVNGESVRGIGINRIVNKLRGEPGTKVSLTIVREGAAEPLSFELERDIIKIQSVRSKTLTPGYAYVRISQFQERTAADLHKALDDLIEENEDKGLKGMILDLRNNPGGVLNAAISVSDAFLEGGQIVYTEGRAKDSRVDFDASDQDRIDGTPLVVLINRGSASGSEIVAGSLQDRDRAIIMGQTSFGKGSVQSVVPLLGGPAMKLTTARYYTPTGQSIDKKGVVPDIEVEDLRLAEAKQAERSKEAELEGLMPEAETDDRSAEEDKLRDLARDDYVLYEALNLLRGLNIVTKNSQKLPPGHSTTPVGRTP</sequence>
<dbReference type="FunFam" id="3.90.226.10:FF:000029">
    <property type="entry name" value="Peptidase, S41 family"/>
    <property type="match status" value="1"/>
</dbReference>
<dbReference type="Proteomes" id="UP000218890">
    <property type="component" value="Chromosome"/>
</dbReference>
<proteinExistence type="inferred from homology"/>
<evidence type="ECO:0000256" key="4">
    <source>
        <dbReference type="ARBA" id="ARBA00022825"/>
    </source>
</evidence>
<dbReference type="GO" id="GO:0004175">
    <property type="term" value="F:endopeptidase activity"/>
    <property type="evidence" value="ECO:0007669"/>
    <property type="project" value="TreeGrafter"/>
</dbReference>
<dbReference type="InterPro" id="IPR055210">
    <property type="entry name" value="CtpA/B_N"/>
</dbReference>
<keyword evidence="4 5" id="KW-0720">Serine protease</keyword>
<reference evidence="8" key="1">
    <citation type="submission" date="2016-02" db="EMBL/GenBank/DDBJ databases">
        <title>Halorhodospira halochloris DSM-1059 complete genome, version 2.</title>
        <authorList>
            <person name="Tsukatani Y."/>
        </authorList>
    </citation>
    <scope>NUCLEOTIDE SEQUENCE</scope>
    <source>
        <strain evidence="8">DSM 1059</strain>
    </source>
</reference>
<dbReference type="Gene3D" id="2.30.42.10">
    <property type="match status" value="1"/>
</dbReference>
<dbReference type="GO" id="GO:0006508">
    <property type="term" value="P:proteolysis"/>
    <property type="evidence" value="ECO:0007669"/>
    <property type="project" value="UniProtKB-KW"/>
</dbReference>
<feature type="region of interest" description="Disordered" evidence="6">
    <location>
        <begin position="386"/>
        <end position="412"/>
    </location>
</feature>